<protein>
    <submittedName>
        <fullName evidence="3">Methyltransferase</fullName>
    </submittedName>
</protein>
<dbReference type="GO" id="GO:0006596">
    <property type="term" value="P:polyamine biosynthetic process"/>
    <property type="evidence" value="ECO:0007669"/>
    <property type="project" value="UniProtKB-KW"/>
</dbReference>
<accession>A0A7K4BYK1</accession>
<sequence>MSEIIAFTKNNADFLLKEALKGREKIELSLNLGKNKQVVDIVQGFVIPKQGEKHKFALEKLQKLKENTIYTIENQKVLAVELFSKESNLYYKLRPTKDWPTLMLSSVPMHRFITSTPKLDTESKINSIKPIKGKVLDTCCGLGYTAIMLAKNGAESVTCFEKDPFVLDICKYNPYSLELFTNKKITLINENVFQGIKKLESETFDRIIHDPPTISFAKELYSVEFYKELHRVLKKDGKLYHYAPNPKKTKGAEFWKTMIKILKNAGFKNVDYYKKSSGIVAKK</sequence>
<dbReference type="InterPro" id="IPR029063">
    <property type="entry name" value="SAM-dependent_MTases_sf"/>
</dbReference>
<dbReference type="SUPFAM" id="SSF53335">
    <property type="entry name" value="S-adenosyl-L-methionine-dependent methyltransferases"/>
    <property type="match status" value="1"/>
</dbReference>
<proteinExistence type="predicted"/>
<keyword evidence="3" id="KW-0489">Methyltransferase</keyword>
<comment type="caution">
    <text evidence="3">The sequence shown here is derived from an EMBL/GenBank/DDBJ whole genome shotgun (WGS) entry which is preliminary data.</text>
</comment>
<evidence type="ECO:0000259" key="2">
    <source>
        <dbReference type="Pfam" id="PF05175"/>
    </source>
</evidence>
<reference evidence="3 4" key="1">
    <citation type="journal article" date="2020" name="Biotechnol. Biofuels">
        <title>New insights from the biogas microbiome by comprehensive genome-resolved metagenomics of nearly 1600 species originating from multiple anaerobic digesters.</title>
        <authorList>
            <person name="Campanaro S."/>
            <person name="Treu L."/>
            <person name="Rodriguez-R L.M."/>
            <person name="Kovalovszki A."/>
            <person name="Ziels R.M."/>
            <person name="Maus I."/>
            <person name="Zhu X."/>
            <person name="Kougias P.G."/>
            <person name="Basile A."/>
            <person name="Luo G."/>
            <person name="Schluter A."/>
            <person name="Konstantinidis K.T."/>
            <person name="Angelidaki I."/>
        </authorList>
    </citation>
    <scope>NUCLEOTIDE SEQUENCE [LARGE SCALE GENOMIC DNA]</scope>
    <source>
        <strain evidence="3">AS22ysBPME_79</strain>
    </source>
</reference>
<dbReference type="InterPro" id="IPR007848">
    <property type="entry name" value="Small_mtfrase_dom"/>
</dbReference>
<dbReference type="Gene3D" id="3.40.50.150">
    <property type="entry name" value="Vaccinia Virus protein VP39"/>
    <property type="match status" value="1"/>
</dbReference>
<dbReference type="AlphaFoldDB" id="A0A7K4BYK1"/>
<dbReference type="EMBL" id="JAAZKV010000004">
    <property type="protein sequence ID" value="NMA44298.1"/>
    <property type="molecule type" value="Genomic_DNA"/>
</dbReference>
<dbReference type="Proteomes" id="UP000526302">
    <property type="component" value="Unassembled WGS sequence"/>
</dbReference>
<keyword evidence="3" id="KW-0808">Transferase</keyword>
<feature type="domain" description="Methyltransferase small" evidence="2">
    <location>
        <begin position="127"/>
        <end position="250"/>
    </location>
</feature>
<dbReference type="GO" id="GO:0008168">
    <property type="term" value="F:methyltransferase activity"/>
    <property type="evidence" value="ECO:0007669"/>
    <property type="project" value="UniProtKB-KW"/>
</dbReference>
<dbReference type="PANTHER" id="PTHR43317:SF1">
    <property type="entry name" value="THERMOSPERMINE SYNTHASE ACAULIS5"/>
    <property type="match status" value="1"/>
</dbReference>
<dbReference type="GO" id="GO:0032259">
    <property type="term" value="P:methylation"/>
    <property type="evidence" value="ECO:0007669"/>
    <property type="project" value="UniProtKB-KW"/>
</dbReference>
<evidence type="ECO:0000256" key="1">
    <source>
        <dbReference type="ARBA" id="ARBA00023115"/>
    </source>
</evidence>
<keyword evidence="1" id="KW-0620">Polyamine biosynthesis</keyword>
<dbReference type="PANTHER" id="PTHR43317">
    <property type="entry name" value="THERMOSPERMINE SYNTHASE ACAULIS5"/>
    <property type="match status" value="1"/>
</dbReference>
<evidence type="ECO:0000313" key="3">
    <source>
        <dbReference type="EMBL" id="NMA44298.1"/>
    </source>
</evidence>
<dbReference type="Pfam" id="PF05175">
    <property type="entry name" value="MTS"/>
    <property type="match status" value="1"/>
</dbReference>
<dbReference type="CDD" id="cd02440">
    <property type="entry name" value="AdoMet_MTases"/>
    <property type="match status" value="1"/>
</dbReference>
<organism evidence="3 4">
    <name type="scientific">Candidatus Iainarchaeum sp</name>
    <dbReference type="NCBI Taxonomy" id="3101447"/>
    <lineage>
        <taxon>Archaea</taxon>
        <taxon>Candidatus Iainarchaeota</taxon>
        <taxon>Candidatus Iainarchaeia</taxon>
        <taxon>Candidatus Iainarchaeales</taxon>
        <taxon>Candidatus Iainarchaeaceae</taxon>
        <taxon>Candidatus Iainarchaeum</taxon>
    </lineage>
</organism>
<gene>
    <name evidence="3" type="ORF">GX950_00590</name>
</gene>
<evidence type="ECO:0000313" key="4">
    <source>
        <dbReference type="Proteomes" id="UP000526302"/>
    </source>
</evidence>
<name>A0A7K4BYK1_9ARCH</name>